<dbReference type="KEGG" id="vg:29066259"/>
<sequence>MAIAINLDDLRKKHPVAKTEFVLDGITFKVPAKLPMFVALKMGDEDALQDGLREWLGADQYELFSASDISTDEFQALFEALYGAGAGESGALGQLIRLHGGELDADLRSNFGGLSLARCTDPVELLTLVRNLPPSARIAQAMDPDAPRLPDHTTLLAMLIDELRDFKHAWAMAHSDPDSRDAIPAPSFLVMKTEDPDVIDDADTFVSELNAIAAA</sequence>
<dbReference type="RefSeq" id="YP_009287687.1">
    <property type="nucleotide sequence ID" value="NC_031076.1"/>
</dbReference>
<dbReference type="GeneID" id="29066259"/>
<gene>
    <name evidence="1" type="ORF">PFR1_12</name>
</gene>
<evidence type="ECO:0000313" key="1">
    <source>
        <dbReference type="EMBL" id="ANH49878.1"/>
    </source>
</evidence>
<keyword evidence="2" id="KW-1185">Reference proteome</keyword>
<protein>
    <recommendedName>
        <fullName evidence="3">Tail assembly chaperone</fullName>
    </recommendedName>
</protein>
<reference evidence="1 2" key="1">
    <citation type="submission" date="2016-05" db="EMBL/GenBank/DDBJ databases">
        <title>Dynamic interactions between prophages, induce lysis in Propionibacterium acnes.</title>
        <authorList>
            <person name="Brown T.L."/>
            <person name="Tucci J."/>
            <person name="Dyson Z.A."/>
            <person name="Petrovski S."/>
        </authorList>
    </citation>
    <scope>NUCLEOTIDE SEQUENCE [LARGE SCALE GENOMIC DNA]</scope>
</reference>
<name>A0A173G9R7_9CAUD</name>
<dbReference type="Proteomes" id="UP000204227">
    <property type="component" value="Segment"/>
</dbReference>
<evidence type="ECO:0008006" key="3">
    <source>
        <dbReference type="Google" id="ProtNLM"/>
    </source>
</evidence>
<organism evidence="1 2">
    <name type="scientific">Propionibacterium phage PFR1</name>
    <dbReference type="NCBI Taxonomy" id="1838137"/>
    <lineage>
        <taxon>Viruses</taxon>
        <taxon>Duplodnaviria</taxon>
        <taxon>Heunggongvirae</taxon>
        <taxon>Uroviricota</taxon>
        <taxon>Caudoviricetes</taxon>
        <taxon>Pulverervirus</taxon>
        <taxon>Pulverervirus PFR1</taxon>
    </lineage>
</organism>
<accession>A0A173G9R7</accession>
<proteinExistence type="predicted"/>
<dbReference type="EMBL" id="KU984979">
    <property type="protein sequence ID" value="ANH49878.1"/>
    <property type="molecule type" value="Genomic_DNA"/>
</dbReference>
<evidence type="ECO:0000313" key="2">
    <source>
        <dbReference type="Proteomes" id="UP000204227"/>
    </source>
</evidence>